<reference evidence="8 9" key="1">
    <citation type="submission" date="2020-04" db="EMBL/GenBank/DDBJ databases">
        <title>Plant Genome Project.</title>
        <authorList>
            <person name="Zhang R.-G."/>
        </authorList>
    </citation>
    <scope>NUCLEOTIDE SEQUENCE [LARGE SCALE GENOMIC DNA]</scope>
    <source>
        <strain evidence="8">YNK0</strain>
        <tissue evidence="8">Leaf</tissue>
    </source>
</reference>
<dbReference type="Pfam" id="PF03106">
    <property type="entry name" value="WRKY"/>
    <property type="match status" value="1"/>
</dbReference>
<feature type="domain" description="WRKY" evidence="7">
    <location>
        <begin position="179"/>
        <end position="245"/>
    </location>
</feature>
<evidence type="ECO:0000259" key="7">
    <source>
        <dbReference type="PROSITE" id="PS50811"/>
    </source>
</evidence>
<dbReference type="InterPro" id="IPR003657">
    <property type="entry name" value="WRKY_dom"/>
</dbReference>
<evidence type="ECO:0000256" key="6">
    <source>
        <dbReference type="SAM" id="Coils"/>
    </source>
</evidence>
<keyword evidence="5" id="KW-0539">Nucleus</keyword>
<dbReference type="PANTHER" id="PTHR31429">
    <property type="entry name" value="WRKY TRANSCRIPTION FACTOR 36-RELATED"/>
    <property type="match status" value="1"/>
</dbReference>
<dbReference type="SMART" id="SM00774">
    <property type="entry name" value="WRKY"/>
    <property type="match status" value="1"/>
</dbReference>
<dbReference type="GO" id="GO:0005634">
    <property type="term" value="C:nucleus"/>
    <property type="evidence" value="ECO:0007669"/>
    <property type="project" value="UniProtKB-SubCell"/>
</dbReference>
<dbReference type="SUPFAM" id="SSF118290">
    <property type="entry name" value="WRKY DNA-binding domain"/>
    <property type="match status" value="1"/>
</dbReference>
<keyword evidence="4" id="KW-0804">Transcription</keyword>
<protein>
    <recommendedName>
        <fullName evidence="7">WRKY domain-containing protein</fullName>
    </recommendedName>
</protein>
<gene>
    <name evidence="8" type="ORF">HHK36_025904</name>
</gene>
<keyword evidence="6" id="KW-0175">Coiled coil</keyword>
<comment type="caution">
    <text evidence="8">The sequence shown here is derived from an EMBL/GenBank/DDBJ whole genome shotgun (WGS) entry which is preliminary data.</text>
</comment>
<dbReference type="Proteomes" id="UP000655225">
    <property type="component" value="Unassembled WGS sequence"/>
</dbReference>
<dbReference type="PROSITE" id="PS50811">
    <property type="entry name" value="WRKY"/>
    <property type="match status" value="1"/>
</dbReference>
<dbReference type="OMA" id="SAQNIDC"/>
<evidence type="ECO:0000256" key="1">
    <source>
        <dbReference type="ARBA" id="ARBA00004123"/>
    </source>
</evidence>
<dbReference type="PANTHER" id="PTHR31429:SF38">
    <property type="entry name" value="WRKY TRANSCRIPTION FACTOR 40-RELATED"/>
    <property type="match status" value="1"/>
</dbReference>
<keyword evidence="2" id="KW-0805">Transcription regulation</keyword>
<dbReference type="Gene3D" id="2.20.25.80">
    <property type="entry name" value="WRKY domain"/>
    <property type="match status" value="1"/>
</dbReference>
<dbReference type="GO" id="GO:0003700">
    <property type="term" value="F:DNA-binding transcription factor activity"/>
    <property type="evidence" value="ECO:0007669"/>
    <property type="project" value="InterPro"/>
</dbReference>
<dbReference type="InterPro" id="IPR036576">
    <property type="entry name" value="WRKY_dom_sf"/>
</dbReference>
<evidence type="ECO:0000313" key="9">
    <source>
        <dbReference type="Proteomes" id="UP000655225"/>
    </source>
</evidence>
<feature type="coiled-coil region" evidence="6">
    <location>
        <begin position="104"/>
        <end position="145"/>
    </location>
</feature>
<keyword evidence="9" id="KW-1185">Reference proteome</keyword>
<dbReference type="AlphaFoldDB" id="A0A834YP35"/>
<evidence type="ECO:0000313" key="8">
    <source>
        <dbReference type="EMBL" id="KAF8389211.1"/>
    </source>
</evidence>
<evidence type="ECO:0000256" key="2">
    <source>
        <dbReference type="ARBA" id="ARBA00023015"/>
    </source>
</evidence>
<name>A0A834YP35_TETSI</name>
<proteinExistence type="predicted"/>
<keyword evidence="3" id="KW-0238">DNA-binding</keyword>
<organism evidence="8 9">
    <name type="scientific">Tetracentron sinense</name>
    <name type="common">Spur-leaf</name>
    <dbReference type="NCBI Taxonomy" id="13715"/>
    <lineage>
        <taxon>Eukaryota</taxon>
        <taxon>Viridiplantae</taxon>
        <taxon>Streptophyta</taxon>
        <taxon>Embryophyta</taxon>
        <taxon>Tracheophyta</taxon>
        <taxon>Spermatophyta</taxon>
        <taxon>Magnoliopsida</taxon>
        <taxon>Trochodendrales</taxon>
        <taxon>Trochodendraceae</taxon>
        <taxon>Tetracentron</taxon>
    </lineage>
</organism>
<dbReference type="GO" id="GO:0043565">
    <property type="term" value="F:sequence-specific DNA binding"/>
    <property type="evidence" value="ECO:0007669"/>
    <property type="project" value="InterPro"/>
</dbReference>
<accession>A0A834YP35</accession>
<dbReference type="EMBL" id="JABCRI010000019">
    <property type="protein sequence ID" value="KAF8389211.1"/>
    <property type="molecule type" value="Genomic_DNA"/>
</dbReference>
<dbReference type="OrthoDB" id="1931489at2759"/>
<evidence type="ECO:0000256" key="4">
    <source>
        <dbReference type="ARBA" id="ARBA00023163"/>
    </source>
</evidence>
<evidence type="ECO:0000256" key="3">
    <source>
        <dbReference type="ARBA" id="ARBA00023125"/>
    </source>
</evidence>
<sequence length="323" mass="36506">MGKILIQWPSSDGLYELRTTNAHSVGNKQLFFMNPRIDGINALAIQHFASILQNLGMHFSSNNERRVCDACQKGSEQQRQVGFDEFVQPMIMDAHEDTSHREKVEAIEAELERLCKENEMLSLMLEDISSKYNTLQAHLQEKKIEEMGRFIAESCSIHDWSKRTQGKVSQVVVRTNARDNSLIVQDGCQWRKYGQKVTKNNPSPRAYFRCSMAPDCPVKKKVQRCIEDDSVVVATYEGEHNHAVPGAMEGLSSSSHSSIEGSIANIPCSTMIDPFRPTITLDLILTGAYQNIRSALHNFMEETNNIHNNDNINIIQEYVASLT</sequence>
<evidence type="ECO:0000256" key="5">
    <source>
        <dbReference type="ARBA" id="ARBA00023242"/>
    </source>
</evidence>
<dbReference type="InterPro" id="IPR044810">
    <property type="entry name" value="WRKY_plant"/>
</dbReference>
<comment type="subcellular location">
    <subcellularLocation>
        <location evidence="1">Nucleus</location>
    </subcellularLocation>
</comment>